<reference evidence="6" key="1">
    <citation type="submission" date="2023-01" db="EMBL/GenBank/DDBJ databases">
        <authorList>
            <person name="Piombo E."/>
        </authorList>
    </citation>
    <scope>NUCLEOTIDE SEQUENCE</scope>
</reference>
<evidence type="ECO:0000259" key="3">
    <source>
        <dbReference type="Pfam" id="PF17107"/>
    </source>
</evidence>
<dbReference type="InterPro" id="IPR056884">
    <property type="entry name" value="NPHP3-like_N"/>
</dbReference>
<feature type="domain" description="Nephrocystin 3-like N-terminal" evidence="5">
    <location>
        <begin position="216"/>
        <end position="386"/>
    </location>
</feature>
<gene>
    <name evidence="6" type="ORF">CCHLO57077_00009302</name>
</gene>
<evidence type="ECO:0000259" key="5">
    <source>
        <dbReference type="Pfam" id="PF24883"/>
    </source>
</evidence>
<dbReference type="EMBL" id="CABFNP030001256">
    <property type="protein sequence ID" value="CAI6094451.1"/>
    <property type="molecule type" value="Genomic_DNA"/>
</dbReference>
<dbReference type="Gene3D" id="1.25.40.20">
    <property type="entry name" value="Ankyrin repeat-containing domain"/>
    <property type="match status" value="2"/>
</dbReference>
<evidence type="ECO:0000313" key="6">
    <source>
        <dbReference type="EMBL" id="CAI6094451.1"/>
    </source>
</evidence>
<dbReference type="Pfam" id="PF17107">
    <property type="entry name" value="SesA"/>
    <property type="match status" value="1"/>
</dbReference>
<dbReference type="InterPro" id="IPR054471">
    <property type="entry name" value="GPIID_WHD"/>
</dbReference>
<proteinExistence type="predicted"/>
<dbReference type="Pfam" id="PF22939">
    <property type="entry name" value="WHD_GPIID"/>
    <property type="match status" value="1"/>
</dbReference>
<dbReference type="InterPro" id="IPR027417">
    <property type="entry name" value="P-loop_NTPase"/>
</dbReference>
<dbReference type="InterPro" id="IPR036770">
    <property type="entry name" value="Ankyrin_rpt-contain_sf"/>
</dbReference>
<name>A0AA35MC96_9HYPO</name>
<keyword evidence="1" id="KW-0677">Repeat</keyword>
<feature type="domain" description="NACHT-NTPase and P-loop NTPases N-terminal" evidence="3">
    <location>
        <begin position="7"/>
        <end position="126"/>
    </location>
</feature>
<dbReference type="SUPFAM" id="SSF52540">
    <property type="entry name" value="P-loop containing nucleoside triphosphate hydrolases"/>
    <property type="match status" value="1"/>
</dbReference>
<organism evidence="6 7">
    <name type="scientific">Clonostachys chloroleuca</name>
    <dbReference type="NCBI Taxonomy" id="1926264"/>
    <lineage>
        <taxon>Eukaryota</taxon>
        <taxon>Fungi</taxon>
        <taxon>Dikarya</taxon>
        <taxon>Ascomycota</taxon>
        <taxon>Pezizomycotina</taxon>
        <taxon>Sordariomycetes</taxon>
        <taxon>Hypocreomycetidae</taxon>
        <taxon>Hypocreales</taxon>
        <taxon>Bionectriaceae</taxon>
        <taxon>Clonostachys</taxon>
    </lineage>
</organism>
<dbReference type="InterPro" id="IPR002110">
    <property type="entry name" value="Ankyrin_rpt"/>
</dbReference>
<evidence type="ECO:0000259" key="4">
    <source>
        <dbReference type="Pfam" id="PF22939"/>
    </source>
</evidence>
<dbReference type="Pfam" id="PF12796">
    <property type="entry name" value="Ank_2"/>
    <property type="match status" value="1"/>
</dbReference>
<protein>
    <recommendedName>
        <fullName evidence="8">Vegetative incompatibility protein HET-E-1</fullName>
    </recommendedName>
</protein>
<feature type="repeat" description="ANK" evidence="2">
    <location>
        <begin position="744"/>
        <end position="776"/>
    </location>
</feature>
<dbReference type="PROSITE" id="PS50297">
    <property type="entry name" value="ANK_REP_REGION"/>
    <property type="match status" value="1"/>
</dbReference>
<dbReference type="Pfam" id="PF24883">
    <property type="entry name" value="NPHP3_N"/>
    <property type="match status" value="1"/>
</dbReference>
<dbReference type="Proteomes" id="UP001160390">
    <property type="component" value="Unassembled WGS sequence"/>
</dbReference>
<dbReference type="AlphaFoldDB" id="A0AA35MC96"/>
<dbReference type="PROSITE" id="PS50088">
    <property type="entry name" value="ANK_REPEAT"/>
    <property type="match status" value="1"/>
</dbReference>
<accession>A0AA35MC96</accession>
<keyword evidence="2" id="KW-0040">ANK repeat</keyword>
<feature type="domain" description="GPI inositol-deacylase winged helix" evidence="4">
    <location>
        <begin position="474"/>
        <end position="563"/>
    </location>
</feature>
<dbReference type="InterPro" id="IPR031352">
    <property type="entry name" value="SesA"/>
</dbReference>
<dbReference type="PANTHER" id="PTHR10039:SF5">
    <property type="entry name" value="NACHT DOMAIN-CONTAINING PROTEIN"/>
    <property type="match status" value="1"/>
</dbReference>
<dbReference type="PANTHER" id="PTHR10039">
    <property type="entry name" value="AMELOGENIN"/>
    <property type="match status" value="1"/>
</dbReference>
<dbReference type="Gene3D" id="3.40.50.300">
    <property type="entry name" value="P-loop containing nucleotide triphosphate hydrolases"/>
    <property type="match status" value="1"/>
</dbReference>
<evidence type="ECO:0008006" key="8">
    <source>
        <dbReference type="Google" id="ProtNLM"/>
    </source>
</evidence>
<keyword evidence="7" id="KW-1185">Reference proteome</keyword>
<evidence type="ECO:0000256" key="1">
    <source>
        <dbReference type="ARBA" id="ARBA00022737"/>
    </source>
</evidence>
<comment type="caution">
    <text evidence="6">The sequence shown here is derived from an EMBL/GenBank/DDBJ whole genome shotgun (WGS) entry which is preliminary data.</text>
</comment>
<sequence length="810" mass="92492">MDPLIVIKSTTTAVLAISSIYGAIRHLRGLPTEIHDVGMNIHLARDILRLACQQLKGLAVDESSTKALEPVVSIFEKQATTLLCIFKEFEKNVKNANNRSMLNCYRTSLLPLGRSPWEEIEILMQRFFGGLVILATNHLVKMATQSQRAELKKAIDRLTNVKIFVPDSDFNSPGTDSQNIVYRGSGYQHTRKDILRTLYTSPYRDTKNRNPDRVPGTCEWFVSNHDFQRWRESKSSTMLWVSANPGCGKSVLAKYLVDSELETTESRTTCYFFFKDGFGDQGSAKSALSCILQQLFIQRGELFSGKIFKRLRAYTGGHASSFDELWEILVIASQDKSAGELVCILDAFDECESQERFKLAQALRKFYDPENGTKNNAHLKFLVTSRSYDKIGRGFYHLSIPGLKRGKQPADIENGPRDRFEEQLLLQEFRRVPNPTYLWVYVAVEFIGSDIRTNKTRIREDTLSLPRTVDDAYERILSRSRNPEEMKRLLHIVVAATRPLTLAEINLALALRQNRGSYKDLEVMPEAGIRKYITDLCGLFVTVEDSKIYLFHQTAREFLVQKDDPDLQGDRDNRVRWKYSLRPSESHRILYQTCIRHLFFNEFETNPLRRQMDVSNYLRDHVFLDYSATNWATHLRASDIEDHATWFRIYRASIHMDRSEGFRGSLMIASYFGLEKIVQFLLRTDDVEVNAVDRFHRRSALSYASENGFDGVVKLLIEGPTIPLKNTSALSIPIGAEVNTVYKYGRTPLSYAAWNGHMAVAERLIKAGARADLEDEIGATPISYALYYGHEAIASRLMKGAQIAPLDEVH</sequence>
<evidence type="ECO:0000313" key="7">
    <source>
        <dbReference type="Proteomes" id="UP001160390"/>
    </source>
</evidence>
<dbReference type="SUPFAM" id="SSF48403">
    <property type="entry name" value="Ankyrin repeat"/>
    <property type="match status" value="1"/>
</dbReference>
<dbReference type="SMART" id="SM00248">
    <property type="entry name" value="ANK"/>
    <property type="match status" value="4"/>
</dbReference>
<evidence type="ECO:0000256" key="2">
    <source>
        <dbReference type="PROSITE-ProRule" id="PRU00023"/>
    </source>
</evidence>